<evidence type="ECO:0000256" key="1">
    <source>
        <dbReference type="ARBA" id="ARBA00023015"/>
    </source>
</evidence>
<dbReference type="OrthoDB" id="9800049at2"/>
<keyword evidence="1" id="KW-0805">Transcription regulation</keyword>
<evidence type="ECO:0000259" key="4">
    <source>
        <dbReference type="PROSITE" id="PS50987"/>
    </source>
</evidence>
<proteinExistence type="predicted"/>
<gene>
    <name evidence="5" type="ORF">EZE20_02325</name>
</gene>
<dbReference type="PRINTS" id="PR00778">
    <property type="entry name" value="HTHARSR"/>
</dbReference>
<evidence type="ECO:0000256" key="3">
    <source>
        <dbReference type="ARBA" id="ARBA00023163"/>
    </source>
</evidence>
<dbReference type="InterPro" id="IPR001845">
    <property type="entry name" value="HTH_ArsR_DNA-bd_dom"/>
</dbReference>
<comment type="caution">
    <text evidence="5">The sequence shown here is derived from an EMBL/GenBank/DDBJ whole genome shotgun (WGS) entry which is preliminary data.</text>
</comment>
<reference evidence="5 6" key="1">
    <citation type="submission" date="2019-02" db="EMBL/GenBank/DDBJ databases">
        <title>Arundinibacter roseus gen. nov., sp. nov., a new member of the family Cytophagaceae.</title>
        <authorList>
            <person name="Szuroczki S."/>
            <person name="Khayer B."/>
            <person name="Sproer C."/>
            <person name="Toumi M."/>
            <person name="Szabo A."/>
            <person name="Felfoldi T."/>
            <person name="Schumann P."/>
            <person name="Toth E."/>
        </authorList>
    </citation>
    <scope>NUCLEOTIDE SEQUENCE [LARGE SCALE GENOMIC DNA]</scope>
    <source>
        <strain evidence="5 6">DMA-k-7a</strain>
    </source>
</reference>
<dbReference type="SMART" id="SM00418">
    <property type="entry name" value="HTH_ARSR"/>
    <property type="match status" value="1"/>
</dbReference>
<name>A0A4R4KLF1_9BACT</name>
<protein>
    <submittedName>
        <fullName evidence="5">ArsR family transcriptional regulator</fullName>
    </submittedName>
</protein>
<dbReference type="GO" id="GO:0003700">
    <property type="term" value="F:DNA-binding transcription factor activity"/>
    <property type="evidence" value="ECO:0007669"/>
    <property type="project" value="InterPro"/>
</dbReference>
<dbReference type="InterPro" id="IPR051081">
    <property type="entry name" value="HTH_MetalResp_TranReg"/>
</dbReference>
<keyword evidence="6" id="KW-1185">Reference proteome</keyword>
<dbReference type="Proteomes" id="UP000295706">
    <property type="component" value="Unassembled WGS sequence"/>
</dbReference>
<accession>A0A4R4KLF1</accession>
<dbReference type="Pfam" id="PF01022">
    <property type="entry name" value="HTH_5"/>
    <property type="match status" value="1"/>
</dbReference>
<evidence type="ECO:0000313" key="5">
    <source>
        <dbReference type="EMBL" id="TDB69190.1"/>
    </source>
</evidence>
<dbReference type="AlphaFoldDB" id="A0A4R4KLF1"/>
<keyword evidence="3" id="KW-0804">Transcription</keyword>
<evidence type="ECO:0000313" key="6">
    <source>
        <dbReference type="Proteomes" id="UP000295706"/>
    </source>
</evidence>
<evidence type="ECO:0000256" key="2">
    <source>
        <dbReference type="ARBA" id="ARBA00023125"/>
    </source>
</evidence>
<dbReference type="InterPro" id="IPR036390">
    <property type="entry name" value="WH_DNA-bd_sf"/>
</dbReference>
<feature type="domain" description="HTH arsR-type" evidence="4">
    <location>
        <begin position="8"/>
        <end position="102"/>
    </location>
</feature>
<dbReference type="InterPro" id="IPR036388">
    <property type="entry name" value="WH-like_DNA-bd_sf"/>
</dbReference>
<dbReference type="PANTHER" id="PTHR33154">
    <property type="entry name" value="TRANSCRIPTIONAL REGULATOR, ARSR FAMILY"/>
    <property type="match status" value="1"/>
</dbReference>
<dbReference type="NCBIfam" id="NF033788">
    <property type="entry name" value="HTH_metalloreg"/>
    <property type="match status" value="1"/>
</dbReference>
<dbReference type="EMBL" id="SMJU01000001">
    <property type="protein sequence ID" value="TDB69190.1"/>
    <property type="molecule type" value="Genomic_DNA"/>
</dbReference>
<dbReference type="PROSITE" id="PS50987">
    <property type="entry name" value="HTH_ARSR_2"/>
    <property type="match status" value="1"/>
</dbReference>
<dbReference type="Gene3D" id="1.10.10.10">
    <property type="entry name" value="Winged helix-like DNA-binding domain superfamily/Winged helix DNA-binding domain"/>
    <property type="match status" value="1"/>
</dbReference>
<dbReference type="InterPro" id="IPR011991">
    <property type="entry name" value="ArsR-like_HTH"/>
</dbReference>
<organism evidence="5 6">
    <name type="scientific">Arundinibacter roseus</name>
    <dbReference type="NCBI Taxonomy" id="2070510"/>
    <lineage>
        <taxon>Bacteria</taxon>
        <taxon>Pseudomonadati</taxon>
        <taxon>Bacteroidota</taxon>
        <taxon>Cytophagia</taxon>
        <taxon>Cytophagales</taxon>
        <taxon>Spirosomataceae</taxon>
        <taxon>Arundinibacter</taxon>
    </lineage>
</organism>
<dbReference type="GO" id="GO:0003677">
    <property type="term" value="F:DNA binding"/>
    <property type="evidence" value="ECO:0007669"/>
    <property type="project" value="UniProtKB-KW"/>
</dbReference>
<dbReference type="PANTHER" id="PTHR33154:SF15">
    <property type="entry name" value="REGULATORY PROTEIN ARSR"/>
    <property type="match status" value="1"/>
</dbReference>
<dbReference type="CDD" id="cd00090">
    <property type="entry name" value="HTH_ARSR"/>
    <property type="match status" value="1"/>
</dbReference>
<sequence length="110" mass="12166">MGLTKSEEFTIADNRTAELAKAFAHPARVAILRLLAERKACVCGDLVDELPLSQATVSQHLKELKRIGIIKGEIDPPRVCYCINEPVWEEAQVAFGVLFEAIKIQKQGCC</sequence>
<dbReference type="SUPFAM" id="SSF46785">
    <property type="entry name" value="Winged helix' DNA-binding domain"/>
    <property type="match status" value="1"/>
</dbReference>
<keyword evidence="2" id="KW-0238">DNA-binding</keyword>
<dbReference type="RefSeq" id="WP_132114040.1">
    <property type="nucleotide sequence ID" value="NZ_SMJU01000001.1"/>
</dbReference>